<evidence type="ECO:0000256" key="1">
    <source>
        <dbReference type="SAM" id="MobiDB-lite"/>
    </source>
</evidence>
<dbReference type="Proteomes" id="UP000309819">
    <property type="component" value="Unassembled WGS sequence"/>
</dbReference>
<dbReference type="EMBL" id="VAUO01000021">
    <property type="protein sequence ID" value="TLP53453.1"/>
    <property type="molecule type" value="Genomic_DNA"/>
</dbReference>
<reference evidence="2 3" key="1">
    <citation type="submission" date="2019-05" db="EMBL/GenBank/DDBJ databases">
        <title>Pseudomonas sp. SC006 isolated from lettuce that can produce HBGAs.</title>
        <authorList>
            <person name="Wang D."/>
            <person name="Liao N."/>
            <person name="Liu D."/>
            <person name="Zhang Z."/>
            <person name="Zou S."/>
        </authorList>
    </citation>
    <scope>NUCLEOTIDE SEQUENCE [LARGE SCALE GENOMIC DNA]</scope>
    <source>
        <strain evidence="2 3">SC006</strain>
    </source>
</reference>
<protein>
    <submittedName>
        <fullName evidence="2">Uncharacterized protein</fullName>
    </submittedName>
</protein>
<sequence>MQGFRSGLGGAPYRPEKLRSSPKSLGRCTSPGAASQPFRDTRPLPQGTRRACEISSLHDSAARQGWVNSYRSSAGFRLCTVLS</sequence>
<gene>
    <name evidence="2" type="ORF">FEM01_22860</name>
</gene>
<evidence type="ECO:0000313" key="2">
    <source>
        <dbReference type="EMBL" id="TLP53453.1"/>
    </source>
</evidence>
<accession>A0A5R8YLS0</accession>
<feature type="region of interest" description="Disordered" evidence="1">
    <location>
        <begin position="1"/>
        <end position="47"/>
    </location>
</feature>
<evidence type="ECO:0000313" key="3">
    <source>
        <dbReference type="Proteomes" id="UP000309819"/>
    </source>
</evidence>
<name>A0A5R8YLS0_9PSED</name>
<feature type="compositionally biased region" description="Gly residues" evidence="1">
    <location>
        <begin position="1"/>
        <end position="10"/>
    </location>
</feature>
<proteinExistence type="predicted"/>
<comment type="caution">
    <text evidence="2">The sequence shown here is derived from an EMBL/GenBank/DDBJ whole genome shotgun (WGS) entry which is preliminary data.</text>
</comment>
<dbReference type="AlphaFoldDB" id="A0A5R8YLS0"/>
<organism evidence="2 3">
    <name type="scientific">Pseudomonas mosselii</name>
    <dbReference type="NCBI Taxonomy" id="78327"/>
    <lineage>
        <taxon>Bacteria</taxon>
        <taxon>Pseudomonadati</taxon>
        <taxon>Pseudomonadota</taxon>
        <taxon>Gammaproteobacteria</taxon>
        <taxon>Pseudomonadales</taxon>
        <taxon>Pseudomonadaceae</taxon>
        <taxon>Pseudomonas</taxon>
    </lineage>
</organism>
<keyword evidence="3" id="KW-1185">Reference proteome</keyword>